<keyword evidence="4" id="KW-1185">Reference proteome</keyword>
<dbReference type="GO" id="GO:0016878">
    <property type="term" value="F:acid-thiol ligase activity"/>
    <property type="evidence" value="ECO:0007669"/>
    <property type="project" value="UniProtKB-ARBA"/>
</dbReference>
<evidence type="ECO:0000259" key="2">
    <source>
        <dbReference type="Pfam" id="PF13193"/>
    </source>
</evidence>
<dbReference type="InterPro" id="IPR025110">
    <property type="entry name" value="AMP-bd_C"/>
</dbReference>
<feature type="domain" description="AMP-binding enzyme C-terminal" evidence="2">
    <location>
        <begin position="409"/>
        <end position="484"/>
    </location>
</feature>
<protein>
    <submittedName>
        <fullName evidence="3">Acyl-CoA synthetase (AMP-forming)/AMP-acid ligase II</fullName>
    </submittedName>
</protein>
<evidence type="ECO:0000313" key="4">
    <source>
        <dbReference type="Proteomes" id="UP000554054"/>
    </source>
</evidence>
<dbReference type="InterPro" id="IPR020845">
    <property type="entry name" value="AMP-binding_CS"/>
</dbReference>
<proteinExistence type="predicted"/>
<feature type="domain" description="AMP-dependent synthetase/ligase" evidence="1">
    <location>
        <begin position="19"/>
        <end position="359"/>
    </location>
</feature>
<comment type="caution">
    <text evidence="3">The sequence shown here is derived from an EMBL/GenBank/DDBJ whole genome shotgun (WGS) entry which is preliminary data.</text>
</comment>
<evidence type="ECO:0000313" key="3">
    <source>
        <dbReference type="EMBL" id="NYF99018.1"/>
    </source>
</evidence>
<dbReference type="Gene3D" id="3.40.50.12780">
    <property type="entry name" value="N-terminal domain of ligase-like"/>
    <property type="match status" value="1"/>
</dbReference>
<dbReference type="SUPFAM" id="SSF56801">
    <property type="entry name" value="Acetyl-CoA synthetase-like"/>
    <property type="match status" value="1"/>
</dbReference>
<dbReference type="Gene3D" id="3.30.300.30">
    <property type="match status" value="1"/>
</dbReference>
<dbReference type="InterPro" id="IPR050237">
    <property type="entry name" value="ATP-dep_AMP-bd_enzyme"/>
</dbReference>
<reference evidence="3 4" key="1">
    <citation type="submission" date="2020-07" db="EMBL/GenBank/DDBJ databases">
        <title>Sequencing the genomes of 1000 actinobacteria strains.</title>
        <authorList>
            <person name="Klenk H.-P."/>
        </authorList>
    </citation>
    <scope>NUCLEOTIDE SEQUENCE [LARGE SCALE GENOMIC DNA]</scope>
    <source>
        <strain evidence="3 4">DSM 26154</strain>
    </source>
</reference>
<accession>A0A852VSX9</accession>
<dbReference type="Proteomes" id="UP000554054">
    <property type="component" value="Unassembled WGS sequence"/>
</dbReference>
<dbReference type="InterPro" id="IPR045851">
    <property type="entry name" value="AMP-bd_C_sf"/>
</dbReference>
<dbReference type="Pfam" id="PF00501">
    <property type="entry name" value="AMP-binding"/>
    <property type="match status" value="1"/>
</dbReference>
<keyword evidence="3" id="KW-0436">Ligase</keyword>
<dbReference type="PANTHER" id="PTHR43767">
    <property type="entry name" value="LONG-CHAIN-FATTY-ACID--COA LIGASE"/>
    <property type="match status" value="1"/>
</dbReference>
<dbReference type="PANTHER" id="PTHR43767:SF1">
    <property type="entry name" value="NONRIBOSOMAL PEPTIDE SYNTHASE PES1 (EUROFUNG)-RELATED"/>
    <property type="match status" value="1"/>
</dbReference>
<dbReference type="PROSITE" id="PS00455">
    <property type="entry name" value="AMP_BINDING"/>
    <property type="match status" value="1"/>
</dbReference>
<dbReference type="Pfam" id="PF13193">
    <property type="entry name" value="AMP-binding_C"/>
    <property type="match status" value="1"/>
</dbReference>
<dbReference type="RefSeq" id="WP_185991772.1">
    <property type="nucleotide sequence ID" value="NZ_JACCAE010000001.1"/>
</dbReference>
<evidence type="ECO:0000259" key="1">
    <source>
        <dbReference type="Pfam" id="PF00501"/>
    </source>
</evidence>
<organism evidence="3 4">
    <name type="scientific">Janibacter cremeus</name>
    <dbReference type="NCBI Taxonomy" id="1285192"/>
    <lineage>
        <taxon>Bacteria</taxon>
        <taxon>Bacillati</taxon>
        <taxon>Actinomycetota</taxon>
        <taxon>Actinomycetes</taxon>
        <taxon>Micrococcales</taxon>
        <taxon>Intrasporangiaceae</taxon>
        <taxon>Janibacter</taxon>
    </lineage>
</organism>
<name>A0A852VSX9_9MICO</name>
<dbReference type="AlphaFoldDB" id="A0A852VSX9"/>
<gene>
    <name evidence="3" type="ORF">BJY20_002410</name>
</gene>
<dbReference type="InterPro" id="IPR000873">
    <property type="entry name" value="AMP-dep_synth/lig_dom"/>
</dbReference>
<dbReference type="InterPro" id="IPR042099">
    <property type="entry name" value="ANL_N_sf"/>
</dbReference>
<sequence>MVQQSANVGDLLLRAGRDEDLAIIDRDGPHTYATLRRATSALARSIATWDLPPGSRVGLFSRNSLFWAASYLAILRSGHVAVPFATTLTTRDVLAKAEFVDCDTFFIDPALRATAAGVADAVTRVAGPSLLEEPLPSALAPFAAVDADDDAVLMFTSGTTSAPRAVRVSHRNIRANTDSILQYLELTPEDRIVVVLPFSYCYGASLLHTHLRAGASLSICDTFAFPETVIDTIRRDACTGLAGVPSTYQHLLRASSFRTTPLPSLRLLQQAGGRLPQPQVDAVAASQPQARLFVMYGATEATSRLSYLPPELREERRGSVGRGIPGVTLSVVDDDGREVAAGSVGEVFARGESITKGYWRDPEGTGTRFVDSGLRTGDLAYADPDGFIHIVDRKADFIKSWGIRVSSQEIEDAVVAMPGVHAAAAVGRPDEAAGESIVLFYVAADDIEVTPEQVLAHCRSTLARHLVPHEVHPIPGLPLNPNGKIVKADLKALAADS</sequence>
<dbReference type="EMBL" id="JACCAE010000001">
    <property type="protein sequence ID" value="NYF99018.1"/>
    <property type="molecule type" value="Genomic_DNA"/>
</dbReference>